<sequence>MNVRKRFSVIIIAVFAVSVAGGLSFAFNAFERRNDYQSPPEKPVPLPTMIDPNFLAQVNDCFMPIATFYGYTLRINEDFRTFEEQDEIYNQGRTVNGHIVTDAPAGKSIHNYGLAVDVVDRWRGYDIDWDKLGRIGAYCRLEHDDEVDFPHFEQRGGLTTTDFAAGKRPPFLKLPCALMRERAITGQPLTREDLDVCGAPDFNLPKKDE</sequence>
<dbReference type="Proteomes" id="UP000176650">
    <property type="component" value="Unassembled WGS sequence"/>
</dbReference>
<protein>
    <recommendedName>
        <fullName evidence="1">D-alanyl-D-alanine carboxypeptidase-like core domain-containing protein</fullName>
    </recommendedName>
</protein>
<gene>
    <name evidence="2" type="ORF">A2988_01130</name>
</gene>
<proteinExistence type="predicted"/>
<dbReference type="EMBL" id="MEYS01000002">
    <property type="protein sequence ID" value="OGD34071.1"/>
    <property type="molecule type" value="Genomic_DNA"/>
</dbReference>
<feature type="domain" description="D-alanyl-D-alanine carboxypeptidase-like core" evidence="1">
    <location>
        <begin position="65"/>
        <end position="121"/>
    </location>
</feature>
<evidence type="ECO:0000313" key="2">
    <source>
        <dbReference type="EMBL" id="OGD34071.1"/>
    </source>
</evidence>
<organism evidence="2 3">
    <name type="scientific">Candidatus Azambacteria bacterium RIFCSPLOWO2_01_FULL_46_25</name>
    <dbReference type="NCBI Taxonomy" id="1797298"/>
    <lineage>
        <taxon>Bacteria</taxon>
        <taxon>Candidatus Azamiibacteriota</taxon>
    </lineage>
</organism>
<dbReference type="Pfam" id="PF02557">
    <property type="entry name" value="VanY"/>
    <property type="match status" value="1"/>
</dbReference>
<dbReference type="InterPro" id="IPR009045">
    <property type="entry name" value="Zn_M74/Hedgehog-like"/>
</dbReference>
<comment type="caution">
    <text evidence="2">The sequence shown here is derived from an EMBL/GenBank/DDBJ whole genome shotgun (WGS) entry which is preliminary data.</text>
</comment>
<accession>A0A1F5BTX6</accession>
<evidence type="ECO:0000313" key="3">
    <source>
        <dbReference type="Proteomes" id="UP000176650"/>
    </source>
</evidence>
<dbReference type="AlphaFoldDB" id="A0A1F5BTX6"/>
<dbReference type="SUPFAM" id="SSF55166">
    <property type="entry name" value="Hedgehog/DD-peptidase"/>
    <property type="match status" value="1"/>
</dbReference>
<dbReference type="CDD" id="cd14845">
    <property type="entry name" value="L-Ala-D-Glu_peptidase_like"/>
    <property type="match status" value="1"/>
</dbReference>
<dbReference type="STRING" id="1797298.A2988_01130"/>
<reference evidence="2 3" key="1">
    <citation type="journal article" date="2016" name="Nat. Commun.">
        <title>Thousands of microbial genomes shed light on interconnected biogeochemical processes in an aquifer system.</title>
        <authorList>
            <person name="Anantharaman K."/>
            <person name="Brown C.T."/>
            <person name="Hug L.A."/>
            <person name="Sharon I."/>
            <person name="Castelle C.J."/>
            <person name="Probst A.J."/>
            <person name="Thomas B.C."/>
            <person name="Singh A."/>
            <person name="Wilkins M.J."/>
            <person name="Karaoz U."/>
            <person name="Brodie E.L."/>
            <person name="Williams K.H."/>
            <person name="Hubbard S.S."/>
            <person name="Banfield J.F."/>
        </authorList>
    </citation>
    <scope>NUCLEOTIDE SEQUENCE [LARGE SCALE GENOMIC DNA]</scope>
</reference>
<name>A0A1F5BTX6_9BACT</name>
<dbReference type="Gene3D" id="3.30.1380.10">
    <property type="match status" value="1"/>
</dbReference>
<evidence type="ECO:0000259" key="1">
    <source>
        <dbReference type="Pfam" id="PF02557"/>
    </source>
</evidence>
<dbReference type="GO" id="GO:0006508">
    <property type="term" value="P:proteolysis"/>
    <property type="evidence" value="ECO:0007669"/>
    <property type="project" value="InterPro"/>
</dbReference>
<dbReference type="GO" id="GO:0008233">
    <property type="term" value="F:peptidase activity"/>
    <property type="evidence" value="ECO:0007669"/>
    <property type="project" value="InterPro"/>
</dbReference>
<dbReference type="InterPro" id="IPR003709">
    <property type="entry name" value="VanY-like_core_dom"/>
</dbReference>